<dbReference type="Proteomes" id="UP001344906">
    <property type="component" value="Unassembled WGS sequence"/>
</dbReference>
<sequence>MTDEFTHAQTKTTASGPNPALASLKGFIGDWAMELSNASFLPRPSDMVKGSVSFEWAQDGAFLLMRMGDEPPGAPAALWLIGRDESALNYTVLYYDSRSVSRIYAMSFSEGVWKMWREAPGFWQRYEGTVSQDGQTITAYWEKSHDGSTWEHDFDVTYTKLD</sequence>
<gene>
    <name evidence="1" type="ORF">KDH_60410</name>
</gene>
<reference evidence="1 2" key="1">
    <citation type="submission" date="2023-02" db="EMBL/GenBank/DDBJ databases">
        <title>Dictyobacter halimunensis sp. nov., a new member of the class Ktedonobacteria from forest soil in a geothermal area.</title>
        <authorList>
            <person name="Rachmania M.K."/>
            <person name="Ningsih F."/>
            <person name="Sakai Y."/>
            <person name="Yabe S."/>
            <person name="Yokota A."/>
            <person name="Sjamsuridzal W."/>
        </authorList>
    </citation>
    <scope>NUCLEOTIDE SEQUENCE [LARGE SCALE GENOMIC DNA]</scope>
    <source>
        <strain evidence="1 2">S3.2.2.5</strain>
    </source>
</reference>
<evidence type="ECO:0000313" key="2">
    <source>
        <dbReference type="Proteomes" id="UP001344906"/>
    </source>
</evidence>
<keyword evidence="2" id="KW-1185">Reference proteome</keyword>
<evidence type="ECO:0000313" key="1">
    <source>
        <dbReference type="EMBL" id="GLV59214.1"/>
    </source>
</evidence>
<name>A0ABQ6G3K3_9CHLR</name>
<proteinExistence type="predicted"/>
<accession>A0ABQ6G3K3</accession>
<dbReference type="RefSeq" id="WP_338255745.1">
    <property type="nucleotide sequence ID" value="NZ_BSRI01000002.1"/>
</dbReference>
<protein>
    <recommendedName>
        <fullName evidence="3">DUF1579 domain-containing protein</fullName>
    </recommendedName>
</protein>
<evidence type="ECO:0008006" key="3">
    <source>
        <dbReference type="Google" id="ProtNLM"/>
    </source>
</evidence>
<organism evidence="1 2">
    <name type="scientific">Dictyobacter halimunensis</name>
    <dbReference type="NCBI Taxonomy" id="3026934"/>
    <lineage>
        <taxon>Bacteria</taxon>
        <taxon>Bacillati</taxon>
        <taxon>Chloroflexota</taxon>
        <taxon>Ktedonobacteria</taxon>
        <taxon>Ktedonobacterales</taxon>
        <taxon>Dictyobacteraceae</taxon>
        <taxon>Dictyobacter</taxon>
    </lineage>
</organism>
<dbReference type="EMBL" id="BSRI01000002">
    <property type="protein sequence ID" value="GLV59214.1"/>
    <property type="molecule type" value="Genomic_DNA"/>
</dbReference>
<comment type="caution">
    <text evidence="1">The sequence shown here is derived from an EMBL/GenBank/DDBJ whole genome shotgun (WGS) entry which is preliminary data.</text>
</comment>